<gene>
    <name evidence="2" type="ORF">ERS672216_01943</name>
</gene>
<evidence type="ECO:0000313" key="2">
    <source>
        <dbReference type="EMBL" id="CZE49485.1"/>
    </source>
</evidence>
<dbReference type="InterPro" id="IPR045865">
    <property type="entry name" value="ACT-like_dom_sf"/>
</dbReference>
<feature type="domain" description="CASTOR ACT" evidence="1">
    <location>
        <begin position="54"/>
        <end position="107"/>
    </location>
</feature>
<dbReference type="InterPro" id="IPR027795">
    <property type="entry name" value="CASTOR_ACT_dom"/>
</dbReference>
<dbReference type="OrthoDB" id="5325148at2"/>
<protein>
    <submittedName>
        <fullName evidence="2">Uncharacterized conserved protein</fullName>
    </submittedName>
</protein>
<sequence length="109" mass="12719">MKLKKLDGNFIIIKDVNFEFTDNTFCIIKEADGYTMIKTLLNTEENFSEYFKAFYIDELYNFETSGILFKIIEPLKNAKISVLVVSAFSRDYIFVLEKNYETAIKILGI</sequence>
<dbReference type="RefSeq" id="WP_075540626.1">
    <property type="nucleotide sequence ID" value="NZ_CP053844.1"/>
</dbReference>
<proteinExistence type="predicted"/>
<organism evidence="2 3">
    <name type="scientific">Campylobacter geochelonis</name>
    <dbReference type="NCBI Taxonomy" id="1780362"/>
    <lineage>
        <taxon>Bacteria</taxon>
        <taxon>Pseudomonadati</taxon>
        <taxon>Campylobacterota</taxon>
        <taxon>Epsilonproteobacteria</taxon>
        <taxon>Campylobacterales</taxon>
        <taxon>Campylobacteraceae</taxon>
        <taxon>Campylobacter</taxon>
    </lineage>
</organism>
<accession>A0A128EKK5</accession>
<dbReference type="EMBL" id="FIZP01000030">
    <property type="protein sequence ID" value="CZE49485.1"/>
    <property type="molecule type" value="Genomic_DNA"/>
</dbReference>
<dbReference type="SUPFAM" id="SSF55021">
    <property type="entry name" value="ACT-like"/>
    <property type="match status" value="1"/>
</dbReference>
<name>A0A128EKK5_9BACT</name>
<reference evidence="2 3" key="1">
    <citation type="submission" date="2016-02" db="EMBL/GenBank/DDBJ databases">
        <authorList>
            <consortium name="Pathogen Informatics"/>
        </authorList>
    </citation>
    <scope>NUCLEOTIDE SEQUENCE [LARGE SCALE GENOMIC DNA]</scope>
    <source>
        <strain evidence="2 3">RC20</strain>
    </source>
</reference>
<evidence type="ECO:0000259" key="1">
    <source>
        <dbReference type="Pfam" id="PF13840"/>
    </source>
</evidence>
<dbReference type="AlphaFoldDB" id="A0A128EKK5"/>
<dbReference type="Pfam" id="PF13840">
    <property type="entry name" value="ACT_7"/>
    <property type="match status" value="1"/>
</dbReference>
<dbReference type="Gene3D" id="3.30.2130.10">
    <property type="entry name" value="VC0802-like"/>
    <property type="match status" value="1"/>
</dbReference>
<evidence type="ECO:0000313" key="3">
    <source>
        <dbReference type="Proteomes" id="UP000069632"/>
    </source>
</evidence>
<keyword evidence="3" id="KW-1185">Reference proteome</keyword>
<dbReference type="Proteomes" id="UP000069632">
    <property type="component" value="Unassembled WGS sequence"/>
</dbReference>